<dbReference type="PANTHER" id="PTHR46972">
    <property type="entry name" value="MONOOXYGENASE ASQM-RELATED"/>
    <property type="match status" value="1"/>
</dbReference>
<dbReference type="AlphaFoldDB" id="A0A371CJS6"/>
<feature type="compositionally biased region" description="Low complexity" evidence="5">
    <location>
        <begin position="187"/>
        <end position="221"/>
    </location>
</feature>
<keyword evidence="3" id="KW-0560">Oxidoreductase</keyword>
<feature type="domain" description="FAD-binding" evidence="6">
    <location>
        <begin position="27"/>
        <end position="190"/>
    </location>
</feature>
<evidence type="ECO:0000259" key="6">
    <source>
        <dbReference type="Pfam" id="PF01494"/>
    </source>
</evidence>
<sequence length="396" mass="42684">MSASDLHGHPSLQHTSLTSQSSTQPNIAVIGGGPGGLVALLTLLNRGVQATLYERENSSNARAHLGGMLDLTWNEGQRALRENGLADAFETNSRLEGQENRICGKEGIPLARRTEDDVPDETKARPEIDRRVLRKILLTAIPAGAIKWGHALASVRPLEDGTGRHELTFANGLVVVSDYLIGADGASARSCPRPRPSTTTSTASRSPSPPRSLRCPRTRTSARPSGWAAATAPKTGRFCPASATATGALRVYVWYRGPLECALPRESRALRRAVHEMYAGWAPWAHKIVDLCDEDAIYHTSRRSHPCLRTGSSSRTAAADGLEIGLVLAEAVRKGWGVEEREAAVAVLEERLSEQAKVFAELSYNNVNLAFAEDAPRPLVDALLAMGADAKQLLRT</sequence>
<dbReference type="Proteomes" id="UP000256964">
    <property type="component" value="Unassembled WGS sequence"/>
</dbReference>
<dbReference type="InterPro" id="IPR002938">
    <property type="entry name" value="FAD-bd"/>
</dbReference>
<accession>A0A371CJS6</accession>
<dbReference type="EMBL" id="KZ857550">
    <property type="protein sequence ID" value="RDX40525.1"/>
    <property type="molecule type" value="Genomic_DNA"/>
</dbReference>
<feature type="region of interest" description="Disordered" evidence="5">
    <location>
        <begin position="187"/>
        <end position="228"/>
    </location>
</feature>
<dbReference type="Gene3D" id="3.50.50.60">
    <property type="entry name" value="FAD/NAD(P)-binding domain"/>
    <property type="match status" value="1"/>
</dbReference>
<reference evidence="7 8" key="1">
    <citation type="journal article" date="2018" name="Biotechnol. Biofuels">
        <title>Integrative visual omics of the white-rot fungus Polyporus brumalis exposes the biotechnological potential of its oxidative enzymes for delignifying raw plant biomass.</title>
        <authorList>
            <person name="Miyauchi S."/>
            <person name="Rancon A."/>
            <person name="Drula E."/>
            <person name="Hage H."/>
            <person name="Chaduli D."/>
            <person name="Favel A."/>
            <person name="Grisel S."/>
            <person name="Henrissat B."/>
            <person name="Herpoel-Gimbert I."/>
            <person name="Ruiz-Duenas F.J."/>
            <person name="Chevret D."/>
            <person name="Hainaut M."/>
            <person name="Lin J."/>
            <person name="Wang M."/>
            <person name="Pangilinan J."/>
            <person name="Lipzen A."/>
            <person name="Lesage-Meessen L."/>
            <person name="Navarro D."/>
            <person name="Riley R."/>
            <person name="Grigoriev I.V."/>
            <person name="Zhou S."/>
            <person name="Raouche S."/>
            <person name="Rosso M.N."/>
        </authorList>
    </citation>
    <scope>NUCLEOTIDE SEQUENCE [LARGE SCALE GENOMIC DNA]</scope>
    <source>
        <strain evidence="7 8">BRFM 1820</strain>
    </source>
</reference>
<dbReference type="Pfam" id="PF01494">
    <property type="entry name" value="FAD_binding_3"/>
    <property type="match status" value="1"/>
</dbReference>
<evidence type="ECO:0000256" key="3">
    <source>
        <dbReference type="ARBA" id="ARBA00023002"/>
    </source>
</evidence>
<dbReference type="PRINTS" id="PR00420">
    <property type="entry name" value="RNGMNOXGNASE"/>
</dbReference>
<keyword evidence="4" id="KW-0503">Monooxygenase</keyword>
<keyword evidence="8" id="KW-1185">Reference proteome</keyword>
<gene>
    <name evidence="7" type="ORF">OH76DRAFT_1423640</name>
</gene>
<evidence type="ECO:0000256" key="1">
    <source>
        <dbReference type="ARBA" id="ARBA00022630"/>
    </source>
</evidence>
<dbReference type="GO" id="GO:0071949">
    <property type="term" value="F:FAD binding"/>
    <property type="evidence" value="ECO:0007669"/>
    <property type="project" value="InterPro"/>
</dbReference>
<organism evidence="7 8">
    <name type="scientific">Lentinus brumalis</name>
    <dbReference type="NCBI Taxonomy" id="2498619"/>
    <lineage>
        <taxon>Eukaryota</taxon>
        <taxon>Fungi</taxon>
        <taxon>Dikarya</taxon>
        <taxon>Basidiomycota</taxon>
        <taxon>Agaricomycotina</taxon>
        <taxon>Agaricomycetes</taxon>
        <taxon>Polyporales</taxon>
        <taxon>Polyporaceae</taxon>
        <taxon>Lentinus</taxon>
    </lineage>
</organism>
<evidence type="ECO:0000313" key="7">
    <source>
        <dbReference type="EMBL" id="RDX40525.1"/>
    </source>
</evidence>
<dbReference type="SUPFAM" id="SSF51905">
    <property type="entry name" value="FAD/NAD(P)-binding domain"/>
    <property type="match status" value="1"/>
</dbReference>
<evidence type="ECO:0000256" key="4">
    <source>
        <dbReference type="ARBA" id="ARBA00023033"/>
    </source>
</evidence>
<keyword evidence="2" id="KW-0274">FAD</keyword>
<evidence type="ECO:0000256" key="5">
    <source>
        <dbReference type="SAM" id="MobiDB-lite"/>
    </source>
</evidence>
<proteinExistence type="predicted"/>
<dbReference type="OrthoDB" id="655030at2759"/>
<keyword evidence="1" id="KW-0285">Flavoprotein</keyword>
<dbReference type="STRING" id="139420.A0A371CJS6"/>
<dbReference type="InterPro" id="IPR036188">
    <property type="entry name" value="FAD/NAD-bd_sf"/>
</dbReference>
<dbReference type="GO" id="GO:0004497">
    <property type="term" value="F:monooxygenase activity"/>
    <property type="evidence" value="ECO:0007669"/>
    <property type="project" value="UniProtKB-KW"/>
</dbReference>
<name>A0A371CJS6_9APHY</name>
<feature type="region of interest" description="Disordered" evidence="5">
    <location>
        <begin position="1"/>
        <end position="28"/>
    </location>
</feature>
<evidence type="ECO:0000313" key="8">
    <source>
        <dbReference type="Proteomes" id="UP000256964"/>
    </source>
</evidence>
<feature type="compositionally biased region" description="Low complexity" evidence="5">
    <location>
        <begin position="11"/>
        <end position="24"/>
    </location>
</feature>
<dbReference type="PANTHER" id="PTHR46972:SF1">
    <property type="entry name" value="FAD DEPENDENT OXIDOREDUCTASE DOMAIN-CONTAINING PROTEIN"/>
    <property type="match status" value="1"/>
</dbReference>
<protein>
    <submittedName>
        <fullName evidence="7">FAD/NAD(P)-binding domain-containing protein</fullName>
    </submittedName>
</protein>
<evidence type="ECO:0000256" key="2">
    <source>
        <dbReference type="ARBA" id="ARBA00022827"/>
    </source>
</evidence>